<gene>
    <name evidence="2" type="ORF">UFOVP767_46</name>
</gene>
<reference evidence="2" key="1">
    <citation type="submission" date="2020-04" db="EMBL/GenBank/DDBJ databases">
        <authorList>
            <person name="Chiriac C."/>
            <person name="Salcher M."/>
            <person name="Ghai R."/>
            <person name="Kavagutti S V."/>
        </authorList>
    </citation>
    <scope>NUCLEOTIDE SEQUENCE</scope>
</reference>
<dbReference type="PANTHER" id="PTHR46246">
    <property type="entry name" value="GUANOSINE-3',5'-BIS(DIPHOSPHATE) 3'-PYROPHOSPHOHYDROLASE MESH1"/>
    <property type="match status" value="1"/>
</dbReference>
<dbReference type="CDD" id="cd00077">
    <property type="entry name" value="HDc"/>
    <property type="match status" value="1"/>
</dbReference>
<sequence>MRDIIAKAVRIADMAHDGQLRKFSGIPYINHPFEVMNIVSSVSDDEDMIAAAVLHDVIEDCDVTYTDLVMEFNENIAGLVYAVTNAATKEDGDRITRAYINRNVLANKSADAQTIKLADIISNLNTIDLAFQCDPAWAKMYLEEKIDLINVLTKGDPGLRKRAASIAAEGVLKCSML</sequence>
<evidence type="ECO:0000259" key="1">
    <source>
        <dbReference type="SMART" id="SM00471"/>
    </source>
</evidence>
<name>A0A6J5P0J2_9CAUD</name>
<protein>
    <submittedName>
        <fullName evidence="2">HDc domain containing protein</fullName>
    </submittedName>
</protein>
<dbReference type="Gene3D" id="1.10.3210.10">
    <property type="entry name" value="Hypothetical protein af1432"/>
    <property type="match status" value="1"/>
</dbReference>
<dbReference type="InterPro" id="IPR052194">
    <property type="entry name" value="MESH1"/>
</dbReference>
<dbReference type="InterPro" id="IPR003607">
    <property type="entry name" value="HD/PDEase_dom"/>
</dbReference>
<dbReference type="SUPFAM" id="SSF109604">
    <property type="entry name" value="HD-domain/PDEase-like"/>
    <property type="match status" value="1"/>
</dbReference>
<dbReference type="Pfam" id="PF13328">
    <property type="entry name" value="HD_4"/>
    <property type="match status" value="1"/>
</dbReference>
<dbReference type="GO" id="GO:0008893">
    <property type="term" value="F:guanosine-3',5'-bis(diphosphate) 3'-diphosphatase activity"/>
    <property type="evidence" value="ECO:0007669"/>
    <property type="project" value="TreeGrafter"/>
</dbReference>
<organism evidence="2">
    <name type="scientific">uncultured Caudovirales phage</name>
    <dbReference type="NCBI Taxonomy" id="2100421"/>
    <lineage>
        <taxon>Viruses</taxon>
        <taxon>Duplodnaviria</taxon>
        <taxon>Heunggongvirae</taxon>
        <taxon>Uroviricota</taxon>
        <taxon>Caudoviricetes</taxon>
        <taxon>Peduoviridae</taxon>
        <taxon>Maltschvirus</taxon>
        <taxon>Maltschvirus maltsch</taxon>
    </lineage>
</organism>
<dbReference type="SMART" id="SM00471">
    <property type="entry name" value="HDc"/>
    <property type="match status" value="1"/>
</dbReference>
<dbReference type="EMBL" id="LR796714">
    <property type="protein sequence ID" value="CAB4161014.1"/>
    <property type="molecule type" value="Genomic_DNA"/>
</dbReference>
<proteinExistence type="predicted"/>
<feature type="domain" description="HD/PDEase" evidence="1">
    <location>
        <begin position="24"/>
        <end position="133"/>
    </location>
</feature>
<evidence type="ECO:0000313" key="2">
    <source>
        <dbReference type="EMBL" id="CAB4161014.1"/>
    </source>
</evidence>
<dbReference type="PANTHER" id="PTHR46246:SF1">
    <property type="entry name" value="GUANOSINE-3',5'-BIS(DIPHOSPHATE) 3'-PYROPHOSPHOHYDROLASE MESH1"/>
    <property type="match status" value="1"/>
</dbReference>
<accession>A0A6J5P0J2</accession>